<gene>
    <name evidence="1" type="ORF">WISP_75833</name>
</gene>
<dbReference type="EMBL" id="WHWB01033906">
    <property type="protein sequence ID" value="KAJ7415836.1"/>
    <property type="molecule type" value="Genomic_DNA"/>
</dbReference>
<keyword evidence="2" id="KW-1185">Reference proteome</keyword>
<protein>
    <submittedName>
        <fullName evidence="1">Uncharacterized protein</fullName>
    </submittedName>
</protein>
<sequence length="243" mass="27038">MLAVVCATDGKIDKEIDNRLAKAYRAFGKLHKTVWCNKHLKKSTKISAYRAIVLSTLLYGSESWVIYCHHLQLLERFHQSCLRSILNIHWCDYVTSVSVLEQAGVSSIEAMLIRTQLCWAGHVSRMEDRCLLKIVLYGELATGCHKRRALKKRYKDSLKNTSALAILAATSRDSWICAIHDAAASFVNACRLNATLTLDPVKSQKLRRVGSGSDLLGIPGAVGSSPEDFTVTIQAQLYMADEP</sequence>
<dbReference type="Proteomes" id="UP001145742">
    <property type="component" value="Unassembled WGS sequence"/>
</dbReference>
<organism evidence="1 2">
    <name type="scientific">Willisornis vidua</name>
    <name type="common">Xingu scale-backed antbird</name>
    <dbReference type="NCBI Taxonomy" id="1566151"/>
    <lineage>
        <taxon>Eukaryota</taxon>
        <taxon>Metazoa</taxon>
        <taxon>Chordata</taxon>
        <taxon>Craniata</taxon>
        <taxon>Vertebrata</taxon>
        <taxon>Euteleostomi</taxon>
        <taxon>Archelosauria</taxon>
        <taxon>Archosauria</taxon>
        <taxon>Dinosauria</taxon>
        <taxon>Saurischia</taxon>
        <taxon>Theropoda</taxon>
        <taxon>Coelurosauria</taxon>
        <taxon>Aves</taxon>
        <taxon>Neognathae</taxon>
        <taxon>Neoaves</taxon>
        <taxon>Telluraves</taxon>
        <taxon>Australaves</taxon>
        <taxon>Passeriformes</taxon>
        <taxon>Thamnophilidae</taxon>
        <taxon>Willisornis</taxon>
    </lineage>
</organism>
<name>A0ABQ9D931_9PASS</name>
<reference evidence="1" key="1">
    <citation type="submission" date="2019-10" db="EMBL/GenBank/DDBJ databases">
        <authorList>
            <person name="Soares A.E.R."/>
            <person name="Aleixo A."/>
            <person name="Schneider P."/>
            <person name="Miyaki C.Y."/>
            <person name="Schneider M.P."/>
            <person name="Mello C."/>
            <person name="Vasconcelos A.T.R."/>
        </authorList>
    </citation>
    <scope>NUCLEOTIDE SEQUENCE</scope>
    <source>
        <tissue evidence="1">Muscle</tissue>
    </source>
</reference>
<proteinExistence type="predicted"/>
<comment type="caution">
    <text evidence="1">The sequence shown here is derived from an EMBL/GenBank/DDBJ whole genome shotgun (WGS) entry which is preliminary data.</text>
</comment>
<evidence type="ECO:0000313" key="1">
    <source>
        <dbReference type="EMBL" id="KAJ7415836.1"/>
    </source>
</evidence>
<dbReference type="PANTHER" id="PTHR47027:SF30">
    <property type="entry name" value="THAP-TYPE DOMAIN-CONTAINING PROTEIN"/>
    <property type="match status" value="1"/>
</dbReference>
<accession>A0ABQ9D931</accession>
<evidence type="ECO:0000313" key="2">
    <source>
        <dbReference type="Proteomes" id="UP001145742"/>
    </source>
</evidence>
<dbReference type="PANTHER" id="PTHR47027">
    <property type="entry name" value="REVERSE TRANSCRIPTASE DOMAIN-CONTAINING PROTEIN"/>
    <property type="match status" value="1"/>
</dbReference>